<dbReference type="Pfam" id="PF11901">
    <property type="entry name" value="DM9"/>
    <property type="match status" value="1"/>
</dbReference>
<dbReference type="InterPro" id="IPR006616">
    <property type="entry name" value="DM9_repeat"/>
</dbReference>
<dbReference type="Proteomes" id="UP000327044">
    <property type="component" value="Unassembled WGS sequence"/>
</dbReference>
<accession>A0A5N4A9G8</accession>
<organism evidence="2 3">
    <name type="scientific">Photinus pyralis</name>
    <name type="common">Common eastern firefly</name>
    <name type="synonym">Lampyris pyralis</name>
    <dbReference type="NCBI Taxonomy" id="7054"/>
    <lineage>
        <taxon>Eukaryota</taxon>
        <taxon>Metazoa</taxon>
        <taxon>Ecdysozoa</taxon>
        <taxon>Arthropoda</taxon>
        <taxon>Hexapoda</taxon>
        <taxon>Insecta</taxon>
        <taxon>Pterygota</taxon>
        <taxon>Neoptera</taxon>
        <taxon>Endopterygota</taxon>
        <taxon>Coleoptera</taxon>
        <taxon>Polyphaga</taxon>
        <taxon>Elateriformia</taxon>
        <taxon>Elateroidea</taxon>
        <taxon>Lampyridae</taxon>
        <taxon>Lampyrinae</taxon>
        <taxon>Photinus</taxon>
    </lineage>
</organism>
<evidence type="ECO:0000313" key="3">
    <source>
        <dbReference type="Proteomes" id="UP000327044"/>
    </source>
</evidence>
<feature type="chain" id="PRO_5024394859" evidence="1">
    <location>
        <begin position="18"/>
        <end position="186"/>
    </location>
</feature>
<dbReference type="InParanoid" id="A0A5N4A9G8"/>
<name>A0A5N4A9G8_PHOPY</name>
<dbReference type="PANTHER" id="PTHR31649:SF10">
    <property type="entry name" value="IP19903P-RELATED"/>
    <property type="match status" value="1"/>
</dbReference>
<dbReference type="PANTHER" id="PTHR31649">
    <property type="entry name" value="AGAP009604-PA"/>
    <property type="match status" value="1"/>
</dbReference>
<reference evidence="2 3" key="1">
    <citation type="journal article" date="2018" name="Elife">
        <title>Firefly genomes illuminate parallel origins of bioluminescence in beetles.</title>
        <authorList>
            <person name="Fallon T.R."/>
            <person name="Lower S.E."/>
            <person name="Chang C.H."/>
            <person name="Bessho-Uehara M."/>
            <person name="Martin G.J."/>
            <person name="Bewick A.J."/>
            <person name="Behringer M."/>
            <person name="Debat H.J."/>
            <person name="Wong I."/>
            <person name="Day J.C."/>
            <person name="Suvorov A."/>
            <person name="Silva C.J."/>
            <person name="Stanger-Hall K.F."/>
            <person name="Hall D.W."/>
            <person name="Schmitz R.J."/>
            <person name="Nelson D.R."/>
            <person name="Lewis S.M."/>
            <person name="Shigenobu S."/>
            <person name="Bybee S.M."/>
            <person name="Larracuente A.M."/>
            <person name="Oba Y."/>
            <person name="Weng J.K."/>
        </authorList>
    </citation>
    <scope>NUCLEOTIDE SEQUENCE [LARGE SCALE GENOMIC DNA]</scope>
    <source>
        <strain evidence="2">1611_PpyrPB1</strain>
        <tissue evidence="2">Whole body</tissue>
    </source>
</reference>
<sequence>MILTVLTIFLIKSEVSNLKCADDISSDFYWRDYFGEIPSDALGGGYDKAGNPAYIGQLFNHKDGLLPAMIYEGDQSLYATVRNAPLTQQKYGKILCSHNPCKYKWIPTDTSKVQSLFSNYTVISGGYENAINIDLYIGRIHYDLEIRIGKVIVGINSVNGIHIPFGKSYVHFKSYEILVYDKNAKC</sequence>
<evidence type="ECO:0000313" key="2">
    <source>
        <dbReference type="EMBL" id="KAB0793970.1"/>
    </source>
</evidence>
<feature type="signal peptide" evidence="1">
    <location>
        <begin position="1"/>
        <end position="17"/>
    </location>
</feature>
<dbReference type="EMBL" id="VVIM01000009">
    <property type="protein sequence ID" value="KAB0793970.1"/>
    <property type="molecule type" value="Genomic_DNA"/>
</dbReference>
<proteinExistence type="predicted"/>
<comment type="caution">
    <text evidence="2">The sequence shown here is derived from an EMBL/GenBank/DDBJ whole genome shotgun (WGS) entry which is preliminary data.</text>
</comment>
<dbReference type="OrthoDB" id="2142040at2759"/>
<keyword evidence="1" id="KW-0732">Signal</keyword>
<dbReference type="AlphaFoldDB" id="A0A5N4A9G8"/>
<protein>
    <submittedName>
        <fullName evidence="2">Uncharacterized protein</fullName>
    </submittedName>
</protein>
<evidence type="ECO:0000256" key="1">
    <source>
        <dbReference type="SAM" id="SignalP"/>
    </source>
</evidence>
<keyword evidence="3" id="KW-1185">Reference proteome</keyword>
<gene>
    <name evidence="2" type="ORF">PPYR_13590</name>
</gene>